<evidence type="ECO:0000256" key="1">
    <source>
        <dbReference type="SAM" id="MobiDB-lite"/>
    </source>
</evidence>
<proteinExistence type="predicted"/>
<evidence type="ECO:0000313" key="3">
    <source>
        <dbReference type="Proteomes" id="UP000886885"/>
    </source>
</evidence>
<dbReference type="Proteomes" id="UP000886885">
    <property type="component" value="Chromosome 16D"/>
</dbReference>
<gene>
    <name evidence="2" type="ORF">POTOM_052350</name>
</gene>
<evidence type="ECO:0000313" key="2">
    <source>
        <dbReference type="EMBL" id="KAG6743649.1"/>
    </source>
</evidence>
<accession>A0A8X8C8L9</accession>
<protein>
    <submittedName>
        <fullName evidence="2">Uncharacterized protein</fullName>
    </submittedName>
</protein>
<sequence>MDDGEKRPLASEEQKINVDEKQAERREGKIVVWFLINEINADNMKDLNLQSNEPTGYLPATISSLRQVRFSSRWFSTANVHCTNQDPFLNRVHGASGNMLNGGDGYSNKEQCERSIMELALQCSNESPEERITMVEILARCHKRIDRSPPT</sequence>
<feature type="region of interest" description="Disordered" evidence="1">
    <location>
        <begin position="1"/>
        <end position="21"/>
    </location>
</feature>
<dbReference type="EMBL" id="JAAWWB010000032">
    <property type="protein sequence ID" value="KAG6743649.1"/>
    <property type="molecule type" value="Genomic_DNA"/>
</dbReference>
<comment type="caution">
    <text evidence="2">The sequence shown here is derived from an EMBL/GenBank/DDBJ whole genome shotgun (WGS) entry which is preliminary data.</text>
</comment>
<reference evidence="2" key="1">
    <citation type="journal article" date="2020" name="bioRxiv">
        <title>Hybrid origin of Populus tomentosa Carr. identified through genome sequencing and phylogenomic analysis.</title>
        <authorList>
            <person name="An X."/>
            <person name="Gao K."/>
            <person name="Chen Z."/>
            <person name="Li J."/>
            <person name="Yang X."/>
            <person name="Yang X."/>
            <person name="Zhou J."/>
            <person name="Guo T."/>
            <person name="Zhao T."/>
            <person name="Huang S."/>
            <person name="Miao D."/>
            <person name="Khan W.U."/>
            <person name="Rao P."/>
            <person name="Ye M."/>
            <person name="Lei B."/>
            <person name="Liao W."/>
            <person name="Wang J."/>
            <person name="Ji L."/>
            <person name="Li Y."/>
            <person name="Guo B."/>
            <person name="Mustafa N.S."/>
            <person name="Li S."/>
            <person name="Yun Q."/>
            <person name="Keller S.R."/>
            <person name="Mao J."/>
            <person name="Zhang R."/>
            <person name="Strauss S.H."/>
        </authorList>
    </citation>
    <scope>NUCLEOTIDE SEQUENCE</scope>
    <source>
        <strain evidence="2">GM15</strain>
        <tissue evidence="2">Leaf</tissue>
    </source>
</reference>
<organism evidence="2 3">
    <name type="scientific">Populus tomentosa</name>
    <name type="common">Chinese white poplar</name>
    <dbReference type="NCBI Taxonomy" id="118781"/>
    <lineage>
        <taxon>Eukaryota</taxon>
        <taxon>Viridiplantae</taxon>
        <taxon>Streptophyta</taxon>
        <taxon>Embryophyta</taxon>
        <taxon>Tracheophyta</taxon>
        <taxon>Spermatophyta</taxon>
        <taxon>Magnoliopsida</taxon>
        <taxon>eudicotyledons</taxon>
        <taxon>Gunneridae</taxon>
        <taxon>Pentapetalae</taxon>
        <taxon>rosids</taxon>
        <taxon>fabids</taxon>
        <taxon>Malpighiales</taxon>
        <taxon>Salicaceae</taxon>
        <taxon>Saliceae</taxon>
        <taxon>Populus</taxon>
    </lineage>
</organism>
<name>A0A8X8C8L9_POPTO</name>
<keyword evidence="3" id="KW-1185">Reference proteome</keyword>
<dbReference type="AlphaFoldDB" id="A0A8X8C8L9"/>